<evidence type="ECO:0000313" key="4">
    <source>
        <dbReference type="EMBL" id="CDF38591.1"/>
    </source>
</evidence>
<name>R7QM86_CHOCR</name>
<dbReference type="InterPro" id="IPR026116">
    <property type="entry name" value="GT18_cat"/>
</dbReference>
<feature type="region of interest" description="Disordered" evidence="1">
    <location>
        <begin position="26"/>
        <end position="46"/>
    </location>
</feature>
<sequence>MTRGGGTDRVLGKALAAGDAKSLGLPRHFTTVPSGRKGLNNPWRGAGNRRRNDLLSSVSGCGGTYRPKLKDGDTASLYYSLRQDDNLVTDASSKGHAIDLVLGSGQLGDEIESRIRGLCAGETMRYASNDGILIVHVAYIGKLGVQNERLQRLEKLSHIIKSLRASKGVSCELACRRKGLICAQDGFKIINTCPRLKQAYPCRSCETAAAGSSGPDMPCYVEISAPVGHPRGSCMVNPKITSATCKAKYRHTRRLCPCIPRGET</sequence>
<feature type="domain" description="Glycosyltransferase family 18 catalytic" evidence="3">
    <location>
        <begin position="160"/>
        <end position="258"/>
    </location>
</feature>
<dbReference type="GO" id="GO:0003755">
    <property type="term" value="F:peptidyl-prolyl cis-trans isomerase activity"/>
    <property type="evidence" value="ECO:0007669"/>
    <property type="project" value="InterPro"/>
</dbReference>
<dbReference type="RefSeq" id="XP_005718496.1">
    <property type="nucleotide sequence ID" value="XM_005718439.1"/>
</dbReference>
<reference evidence="5" key="1">
    <citation type="journal article" date="2013" name="Proc. Natl. Acad. Sci. U.S.A.">
        <title>Genome structure and metabolic features in the red seaweed Chondrus crispus shed light on evolution of the Archaeplastida.</title>
        <authorList>
            <person name="Collen J."/>
            <person name="Porcel B."/>
            <person name="Carre W."/>
            <person name="Ball S.G."/>
            <person name="Chaparro C."/>
            <person name="Tonon T."/>
            <person name="Barbeyron T."/>
            <person name="Michel G."/>
            <person name="Noel B."/>
            <person name="Valentin K."/>
            <person name="Elias M."/>
            <person name="Artiguenave F."/>
            <person name="Arun A."/>
            <person name="Aury J.M."/>
            <person name="Barbosa-Neto J.F."/>
            <person name="Bothwell J.H."/>
            <person name="Bouget F.Y."/>
            <person name="Brillet L."/>
            <person name="Cabello-Hurtado F."/>
            <person name="Capella-Gutierrez S."/>
            <person name="Charrier B."/>
            <person name="Cladiere L."/>
            <person name="Cock J.M."/>
            <person name="Coelho S.M."/>
            <person name="Colleoni C."/>
            <person name="Czjzek M."/>
            <person name="Da Silva C."/>
            <person name="Delage L."/>
            <person name="Denoeud F."/>
            <person name="Deschamps P."/>
            <person name="Dittami S.M."/>
            <person name="Gabaldon T."/>
            <person name="Gachon C.M."/>
            <person name="Groisillier A."/>
            <person name="Herve C."/>
            <person name="Jabbari K."/>
            <person name="Katinka M."/>
            <person name="Kloareg B."/>
            <person name="Kowalczyk N."/>
            <person name="Labadie K."/>
            <person name="Leblanc C."/>
            <person name="Lopez P.J."/>
            <person name="McLachlan D.H."/>
            <person name="Meslet-Cladiere L."/>
            <person name="Moustafa A."/>
            <person name="Nehr Z."/>
            <person name="Nyvall Collen P."/>
            <person name="Panaud O."/>
            <person name="Partensky F."/>
            <person name="Poulain J."/>
            <person name="Rensing S.A."/>
            <person name="Rousvoal S."/>
            <person name="Samson G."/>
            <person name="Symeonidi A."/>
            <person name="Weissenbach J."/>
            <person name="Zambounis A."/>
            <person name="Wincker P."/>
            <person name="Boyen C."/>
        </authorList>
    </citation>
    <scope>NUCLEOTIDE SEQUENCE [LARGE SCALE GENOMIC DNA]</scope>
    <source>
        <strain evidence="5">cv. Stackhouse</strain>
    </source>
</reference>
<dbReference type="GO" id="GO:0030144">
    <property type="term" value="F:alpha-1,6-mannosylglycoprotein 6-beta-N-acetylglucosaminyltransferase activity"/>
    <property type="evidence" value="ECO:0007669"/>
    <property type="project" value="InterPro"/>
</dbReference>
<dbReference type="Gramene" id="CDF38591">
    <property type="protein sequence ID" value="CDF38591"/>
    <property type="gene ID" value="CHC_T00006404001"/>
</dbReference>
<evidence type="ECO:0000256" key="1">
    <source>
        <dbReference type="SAM" id="MobiDB-lite"/>
    </source>
</evidence>
<evidence type="ECO:0000259" key="2">
    <source>
        <dbReference type="Pfam" id="PF00254"/>
    </source>
</evidence>
<dbReference type="InterPro" id="IPR001179">
    <property type="entry name" value="PPIase_FKBP_dom"/>
</dbReference>
<dbReference type="Pfam" id="PF00254">
    <property type="entry name" value="FKBP_C"/>
    <property type="match status" value="1"/>
</dbReference>
<dbReference type="UniPathway" id="UPA00378"/>
<dbReference type="Pfam" id="PF15024">
    <property type="entry name" value="Glyco_transf_18"/>
    <property type="match status" value="1"/>
</dbReference>
<evidence type="ECO:0000259" key="3">
    <source>
        <dbReference type="Pfam" id="PF15024"/>
    </source>
</evidence>
<gene>
    <name evidence="4" type="ORF">CHC_T00006404001</name>
</gene>
<protein>
    <submittedName>
        <fullName evidence="4">Uncharacterized protein</fullName>
    </submittedName>
</protein>
<dbReference type="GeneID" id="17326215"/>
<keyword evidence="5" id="KW-1185">Reference proteome</keyword>
<dbReference type="AlphaFoldDB" id="R7QM86"/>
<dbReference type="Proteomes" id="UP000012073">
    <property type="component" value="Unassembled WGS sequence"/>
</dbReference>
<dbReference type="OrthoDB" id="77911at2759"/>
<dbReference type="EMBL" id="HG001949">
    <property type="protein sequence ID" value="CDF38591.1"/>
    <property type="molecule type" value="Genomic_DNA"/>
</dbReference>
<dbReference type="KEGG" id="ccp:CHC_T00006404001"/>
<organism evidence="4 5">
    <name type="scientific">Chondrus crispus</name>
    <name type="common">Carrageen Irish moss</name>
    <name type="synonym">Polymorpha crispa</name>
    <dbReference type="NCBI Taxonomy" id="2769"/>
    <lineage>
        <taxon>Eukaryota</taxon>
        <taxon>Rhodophyta</taxon>
        <taxon>Florideophyceae</taxon>
        <taxon>Rhodymeniophycidae</taxon>
        <taxon>Gigartinales</taxon>
        <taxon>Gigartinaceae</taxon>
        <taxon>Chondrus</taxon>
    </lineage>
</organism>
<accession>R7QM86</accession>
<evidence type="ECO:0000313" key="5">
    <source>
        <dbReference type="Proteomes" id="UP000012073"/>
    </source>
</evidence>
<feature type="domain" description="PPIase FKBP-type" evidence="2">
    <location>
        <begin position="69"/>
        <end position="125"/>
    </location>
</feature>
<proteinExistence type="predicted"/>
<dbReference type="SUPFAM" id="SSF54534">
    <property type="entry name" value="FKBP-like"/>
    <property type="match status" value="1"/>
</dbReference>